<dbReference type="CDD" id="cd12148">
    <property type="entry name" value="fungal_TF_MHR"/>
    <property type="match status" value="1"/>
</dbReference>
<accession>A0A238FC70</accession>
<evidence type="ECO:0000256" key="6">
    <source>
        <dbReference type="SAM" id="MobiDB-lite"/>
    </source>
</evidence>
<feature type="compositionally biased region" description="Basic and acidic residues" evidence="6">
    <location>
        <begin position="159"/>
        <end position="173"/>
    </location>
</feature>
<reference evidence="9" key="1">
    <citation type="submission" date="2016-09" db="EMBL/GenBank/DDBJ databases">
        <authorList>
            <person name="Jeantristanb JTB J.-T."/>
            <person name="Ricardo R."/>
        </authorList>
    </citation>
    <scope>NUCLEOTIDE SEQUENCE [LARGE SCALE GENOMIC DNA]</scope>
</reference>
<dbReference type="PROSITE" id="PS50048">
    <property type="entry name" value="ZN2_CY6_FUNGAL_2"/>
    <property type="match status" value="1"/>
</dbReference>
<dbReference type="GO" id="GO:0005634">
    <property type="term" value="C:nucleus"/>
    <property type="evidence" value="ECO:0007669"/>
    <property type="project" value="UniProtKB-SubCell"/>
</dbReference>
<feature type="compositionally biased region" description="Polar residues" evidence="6">
    <location>
        <begin position="148"/>
        <end position="157"/>
    </location>
</feature>
<sequence>MDMLASTSASTSSSKSISTATASSDAGGPLTSIAAPSTSNHQQQASDLLLRAQQGLLTLIHKGNLDARPSRQTIPPPKVGSCKPCREAKAKCSGGQVCSRCMSNGLARTCEYPVFNKRGRKRVMTANMILLESIHRDIEATQALLDTVANSPSNSHPGTEARRDSEPHSIQNDRRRRSSSLLGGDGDSSDGLMDDEADRSHGHDDPNDRDEPLVTVIESPLAILAHMASIKISGTCEADTGTSSATLEKPKDETPAASYFATGFYQARTDRDPLVDPVNLGLLTESEFNRLVNYYFDHLHAFALHLCGEIHTPQFIRDVSPFLATALAYTVSAFEPTLTHLSSLLEAHALYLSERIFAQGYKTLEIVQAYCLLSTWSPIEPNWGDDRRWSWIGQAIRIATEIRLDKPLTLSMHEFYKSVGRRPELELGRLSEDRARSWTLLFVAETALCVSTGRLGAIQGPHLTMSFRSQVPSVEPNDPRYTVCAMEHLHHIYAKALALAWVLKDEATKGDQGSRLRDTFNESWRSEMKEWERRWPHASESQKESRKSRRQWPMHVSFLPIDGYVRLTYRHNYTILLSISLRFKGGPTRPIFEECRASGSETVRIATQWQGDSLMYANNFICVNIAYAATLTVRIEGILEKTDSLHSEGRRACKTAADLLFSMGRMRPTKRTLHNLHATRLMTLLEATHPVPNHSFEVEPNPMMQNQFGMHTTGSTNAHPISHADPVQIAHAYLHFGGGPNHHHHHQQNNLHLNHLRSPPTRTGTPPSFTSPGSISHQVFTDPTSTTTDDLCFSDPLLSSSMIPARMNWDLLTMGIGIGLPNETSTSLSGSDWLYSMDLSSHGGEG</sequence>
<dbReference type="InterPro" id="IPR001138">
    <property type="entry name" value="Zn2Cys6_DnaBD"/>
</dbReference>
<feature type="compositionally biased region" description="Low complexity" evidence="6">
    <location>
        <begin position="761"/>
        <end position="774"/>
    </location>
</feature>
<dbReference type="GO" id="GO:0000976">
    <property type="term" value="F:transcription cis-regulatory region binding"/>
    <property type="evidence" value="ECO:0007669"/>
    <property type="project" value="TreeGrafter"/>
</dbReference>
<keyword evidence="5" id="KW-0539">Nucleus</keyword>
<evidence type="ECO:0000256" key="4">
    <source>
        <dbReference type="ARBA" id="ARBA00023163"/>
    </source>
</evidence>
<dbReference type="PANTHER" id="PTHR31845:SF17">
    <property type="entry name" value="ZN(II)2CYS6 TRANSCRIPTION FACTOR (EUROFUNG)"/>
    <property type="match status" value="1"/>
</dbReference>
<keyword evidence="9" id="KW-1185">Reference proteome</keyword>
<evidence type="ECO:0000256" key="2">
    <source>
        <dbReference type="ARBA" id="ARBA00023015"/>
    </source>
</evidence>
<dbReference type="PROSITE" id="PS00463">
    <property type="entry name" value="ZN2_CY6_FUNGAL_1"/>
    <property type="match status" value="1"/>
</dbReference>
<protein>
    <submittedName>
        <fullName evidence="8">BQ2448_1095 protein</fullName>
    </submittedName>
</protein>
<feature type="compositionally biased region" description="Basic and acidic residues" evidence="6">
    <location>
        <begin position="198"/>
        <end position="212"/>
    </location>
</feature>
<dbReference type="Proteomes" id="UP000198372">
    <property type="component" value="Unassembled WGS sequence"/>
</dbReference>
<dbReference type="SUPFAM" id="SSF57701">
    <property type="entry name" value="Zn2/Cys6 DNA-binding domain"/>
    <property type="match status" value="1"/>
</dbReference>
<feature type="compositionally biased region" description="Polar residues" evidence="6">
    <location>
        <begin position="775"/>
        <end position="786"/>
    </location>
</feature>
<dbReference type="SMART" id="SM00066">
    <property type="entry name" value="GAL4"/>
    <property type="match status" value="1"/>
</dbReference>
<dbReference type="STRING" id="269621.A0A238FC70"/>
<feature type="domain" description="Zn(2)-C6 fungal-type" evidence="7">
    <location>
        <begin position="81"/>
        <end position="112"/>
    </location>
</feature>
<keyword evidence="2" id="KW-0805">Transcription regulation</keyword>
<dbReference type="PANTHER" id="PTHR31845">
    <property type="entry name" value="FINGER DOMAIN PROTEIN, PUTATIVE-RELATED"/>
    <property type="match status" value="1"/>
</dbReference>
<evidence type="ECO:0000256" key="1">
    <source>
        <dbReference type="ARBA" id="ARBA00004123"/>
    </source>
</evidence>
<evidence type="ECO:0000313" key="9">
    <source>
        <dbReference type="Proteomes" id="UP000198372"/>
    </source>
</evidence>
<keyword evidence="3" id="KW-0238">DNA-binding</keyword>
<feature type="region of interest" description="Disordered" evidence="6">
    <location>
        <begin position="1"/>
        <end position="39"/>
    </location>
</feature>
<name>A0A238FC70_9BASI</name>
<evidence type="ECO:0000259" key="7">
    <source>
        <dbReference type="PROSITE" id="PS50048"/>
    </source>
</evidence>
<dbReference type="OrthoDB" id="2534003at2759"/>
<feature type="region of interest" description="Disordered" evidence="6">
    <location>
        <begin position="761"/>
        <end position="786"/>
    </location>
</feature>
<gene>
    <name evidence="8" type="ORF">BQ2448_1095</name>
</gene>
<comment type="subcellular location">
    <subcellularLocation>
        <location evidence="1">Nucleus</location>
    </subcellularLocation>
</comment>
<dbReference type="CDD" id="cd00067">
    <property type="entry name" value="GAL4"/>
    <property type="match status" value="1"/>
</dbReference>
<dbReference type="GO" id="GO:0008270">
    <property type="term" value="F:zinc ion binding"/>
    <property type="evidence" value="ECO:0007669"/>
    <property type="project" value="InterPro"/>
</dbReference>
<evidence type="ECO:0000313" key="8">
    <source>
        <dbReference type="EMBL" id="SCV69701.1"/>
    </source>
</evidence>
<dbReference type="Gene3D" id="4.10.240.10">
    <property type="entry name" value="Zn(2)-C6 fungal-type DNA-binding domain"/>
    <property type="match status" value="1"/>
</dbReference>
<evidence type="ECO:0000256" key="3">
    <source>
        <dbReference type="ARBA" id="ARBA00023125"/>
    </source>
</evidence>
<dbReference type="Pfam" id="PF00172">
    <property type="entry name" value="Zn_clus"/>
    <property type="match status" value="1"/>
</dbReference>
<proteinExistence type="predicted"/>
<dbReference type="EMBL" id="FMSP01000005">
    <property type="protein sequence ID" value="SCV69701.1"/>
    <property type="molecule type" value="Genomic_DNA"/>
</dbReference>
<feature type="region of interest" description="Disordered" evidence="6">
    <location>
        <begin position="148"/>
        <end position="213"/>
    </location>
</feature>
<dbReference type="GO" id="GO:0000981">
    <property type="term" value="F:DNA-binding transcription factor activity, RNA polymerase II-specific"/>
    <property type="evidence" value="ECO:0007669"/>
    <property type="project" value="InterPro"/>
</dbReference>
<dbReference type="InterPro" id="IPR051089">
    <property type="entry name" value="prtT"/>
</dbReference>
<dbReference type="AlphaFoldDB" id="A0A238FC70"/>
<evidence type="ECO:0000256" key="5">
    <source>
        <dbReference type="ARBA" id="ARBA00023242"/>
    </source>
</evidence>
<feature type="compositionally biased region" description="Low complexity" evidence="6">
    <location>
        <begin position="1"/>
        <end position="24"/>
    </location>
</feature>
<organism evidence="8 9">
    <name type="scientific">Microbotryum intermedium</name>
    <dbReference type="NCBI Taxonomy" id="269621"/>
    <lineage>
        <taxon>Eukaryota</taxon>
        <taxon>Fungi</taxon>
        <taxon>Dikarya</taxon>
        <taxon>Basidiomycota</taxon>
        <taxon>Pucciniomycotina</taxon>
        <taxon>Microbotryomycetes</taxon>
        <taxon>Microbotryales</taxon>
        <taxon>Microbotryaceae</taxon>
        <taxon>Microbotryum</taxon>
    </lineage>
</organism>
<dbReference type="InterPro" id="IPR036864">
    <property type="entry name" value="Zn2-C6_fun-type_DNA-bd_sf"/>
</dbReference>
<keyword evidence="4" id="KW-0804">Transcription</keyword>